<evidence type="ECO:0000256" key="2">
    <source>
        <dbReference type="ARBA" id="ARBA00019418"/>
    </source>
</evidence>
<keyword evidence="5" id="KW-1185">Reference proteome</keyword>
<dbReference type="InterPro" id="IPR036714">
    <property type="entry name" value="SDH_sf"/>
</dbReference>
<dbReference type="PANTHER" id="PTHR12469">
    <property type="entry name" value="PROTEIN EMI5 HOMOLOG, MITOCHONDRIAL"/>
    <property type="match status" value="1"/>
</dbReference>
<comment type="caution">
    <text evidence="4">The sequence shown here is derived from an EMBL/GenBank/DDBJ whole genome shotgun (WGS) entry which is preliminary data.</text>
</comment>
<sequence>MQDDLETRRRRAAYRAAHRGTKEMDIVLGRYAEARLASMSPTELAVFERLLALPDPLLNQWFTQGSVVDAGEFAGLIDGLRAHHGLSQLAAGEGFETK</sequence>
<dbReference type="AlphaFoldDB" id="A0A6I3KFT1"/>
<evidence type="ECO:0000313" key="5">
    <source>
        <dbReference type="Proteomes" id="UP000440694"/>
    </source>
</evidence>
<proteinExistence type="inferred from homology"/>
<dbReference type="InterPro" id="IPR005631">
    <property type="entry name" value="SDH"/>
</dbReference>
<dbReference type="Gene3D" id="1.10.150.250">
    <property type="entry name" value="Flavinator of succinate dehydrogenase"/>
    <property type="match status" value="1"/>
</dbReference>
<evidence type="ECO:0000256" key="1">
    <source>
        <dbReference type="ARBA" id="ARBA00008571"/>
    </source>
</evidence>
<dbReference type="Proteomes" id="UP000440694">
    <property type="component" value="Unassembled WGS sequence"/>
</dbReference>
<organism evidence="4 5">
    <name type="scientific">Hyphomicrobium album</name>
    <dbReference type="NCBI Taxonomy" id="2665159"/>
    <lineage>
        <taxon>Bacteria</taxon>
        <taxon>Pseudomonadati</taxon>
        <taxon>Pseudomonadota</taxon>
        <taxon>Alphaproteobacteria</taxon>
        <taxon>Hyphomicrobiales</taxon>
        <taxon>Hyphomicrobiaceae</taxon>
        <taxon>Hyphomicrobium</taxon>
    </lineage>
</organism>
<dbReference type="PANTHER" id="PTHR12469:SF2">
    <property type="entry name" value="SUCCINATE DEHYDROGENASE ASSEMBLY FACTOR 2, MITOCHONDRIAL"/>
    <property type="match status" value="1"/>
</dbReference>
<dbReference type="GO" id="GO:0006099">
    <property type="term" value="P:tricarboxylic acid cycle"/>
    <property type="evidence" value="ECO:0007669"/>
    <property type="project" value="TreeGrafter"/>
</dbReference>
<evidence type="ECO:0000256" key="3">
    <source>
        <dbReference type="ARBA" id="ARBA00023186"/>
    </source>
</evidence>
<comment type="similarity">
    <text evidence="1">Belongs to the SdhE FAD assembly factor family.</text>
</comment>
<gene>
    <name evidence="4" type="ORF">GIW81_02660</name>
</gene>
<accession>A0A6I3KFT1</accession>
<protein>
    <recommendedName>
        <fullName evidence="2">FAD assembly factor SdhE</fullName>
    </recommendedName>
</protein>
<dbReference type="EMBL" id="WMBQ01000001">
    <property type="protein sequence ID" value="MTD93233.1"/>
    <property type="molecule type" value="Genomic_DNA"/>
</dbReference>
<dbReference type="SUPFAM" id="SSF109910">
    <property type="entry name" value="YgfY-like"/>
    <property type="match status" value="1"/>
</dbReference>
<name>A0A6I3KFT1_9HYPH</name>
<keyword evidence="3" id="KW-0143">Chaperone</keyword>
<evidence type="ECO:0000313" key="4">
    <source>
        <dbReference type="EMBL" id="MTD93233.1"/>
    </source>
</evidence>
<dbReference type="Pfam" id="PF03937">
    <property type="entry name" value="Sdh5"/>
    <property type="match status" value="1"/>
</dbReference>
<reference evidence="4 5" key="1">
    <citation type="submission" date="2019-11" db="EMBL/GenBank/DDBJ databases">
        <title>Identification of a novel strain.</title>
        <authorList>
            <person name="Xu Q."/>
            <person name="Wang G."/>
        </authorList>
    </citation>
    <scope>NUCLEOTIDE SEQUENCE [LARGE SCALE GENOMIC DNA]</scope>
    <source>
        <strain evidence="5">xq</strain>
    </source>
</reference>